<dbReference type="Proteomes" id="UP000244056">
    <property type="component" value="Chromosome"/>
</dbReference>
<evidence type="ECO:0000313" key="2">
    <source>
        <dbReference type="Proteomes" id="UP000244056"/>
    </source>
</evidence>
<dbReference type="RefSeq" id="WP_107806381.1">
    <property type="nucleotide sequence ID" value="NZ_CAWNZE010000001.1"/>
</dbReference>
<dbReference type="AlphaFoldDB" id="A0A2S0Q8B8"/>
<dbReference type="Pfam" id="PF08852">
    <property type="entry name" value="DUF1822"/>
    <property type="match status" value="1"/>
</dbReference>
<dbReference type="KEGG" id="nsp:BMF81_02378"/>
<reference evidence="1 2" key="1">
    <citation type="submission" date="2017-03" db="EMBL/GenBank/DDBJ databases">
        <title>Comparative genomics of the toxic Baltic Sea cyanobacteria Nodularia spumigena UHCC 0039 and its response on varying salinity.</title>
        <authorList>
            <person name="Teikari J.E."/>
        </authorList>
    </citation>
    <scope>NUCLEOTIDE SEQUENCE [LARGE SCALE GENOMIC DNA]</scope>
    <source>
        <strain evidence="1 2">UHCC 0039</strain>
    </source>
</reference>
<dbReference type="EMBL" id="CP020114">
    <property type="protein sequence ID" value="AVZ30602.1"/>
    <property type="molecule type" value="Genomic_DNA"/>
</dbReference>
<accession>A0A2S0Q8B8</accession>
<sequence length="309" mass="34840">MSNMLDKIFMKESNISVPVILTNKAISTAEKFAREQYTQAKAQQVYLNTLAVYLVDNYLRVMGINTDLAAGDSWNPAVRFAADVADLEITGVGRLECLPVVNQAEKCDIPLEVIDDRIGYVIVSIDLQQKEAYLLGFTEKITTNYVYLNQLLSVETLLEHINQLKQKTSIVKLSEWLNNTFESSWQLLSNILASPSQELNFNFRDSQTIIRGKRLDLIQGQEAVALCVGVNPVFHSEMAIYISLYPTEQQVLPTGLQLMLFNEQGKLEMQAEAGKNDQFLKFQFTGELGESFCVKICWGNVDIAEKFSL</sequence>
<protein>
    <recommendedName>
        <fullName evidence="3">DUF1822 family protein</fullName>
    </recommendedName>
</protein>
<dbReference type="InterPro" id="IPR014951">
    <property type="entry name" value="DUF1822"/>
</dbReference>
<proteinExistence type="predicted"/>
<gene>
    <name evidence="1" type="ORF">BMF81_02378</name>
</gene>
<evidence type="ECO:0008006" key="3">
    <source>
        <dbReference type="Google" id="ProtNLM"/>
    </source>
</evidence>
<organism evidence="1 2">
    <name type="scientific">Nodularia spumigena UHCC 0039</name>
    <dbReference type="NCBI Taxonomy" id="1914872"/>
    <lineage>
        <taxon>Bacteria</taxon>
        <taxon>Bacillati</taxon>
        <taxon>Cyanobacteriota</taxon>
        <taxon>Cyanophyceae</taxon>
        <taxon>Nostocales</taxon>
        <taxon>Nodulariaceae</taxon>
        <taxon>Nodularia</taxon>
    </lineage>
</organism>
<name>A0A2S0Q8B8_NODSP</name>
<evidence type="ECO:0000313" key="1">
    <source>
        <dbReference type="EMBL" id="AVZ30602.1"/>
    </source>
</evidence>